<protein>
    <submittedName>
        <fullName evidence="1">Uncharacterized protein</fullName>
    </submittedName>
</protein>
<evidence type="ECO:0000313" key="1">
    <source>
        <dbReference type="EMBL" id="KAF5182953.1"/>
    </source>
</evidence>
<dbReference type="EMBL" id="JABWDY010034098">
    <property type="protein sequence ID" value="KAF5182953.1"/>
    <property type="molecule type" value="Genomic_DNA"/>
</dbReference>
<comment type="caution">
    <text evidence="1">The sequence shown here is derived from an EMBL/GenBank/DDBJ whole genome shotgun (WGS) entry which is preliminary data.</text>
</comment>
<evidence type="ECO:0000313" key="2">
    <source>
        <dbReference type="Proteomes" id="UP000554482"/>
    </source>
</evidence>
<accession>A0A7J6VDH5</accession>
<reference evidence="1 2" key="1">
    <citation type="submission" date="2020-06" db="EMBL/GenBank/DDBJ databases">
        <title>Transcriptomic and genomic resources for Thalictrum thalictroides and T. hernandezii: Facilitating candidate gene discovery in an emerging model plant lineage.</title>
        <authorList>
            <person name="Arias T."/>
            <person name="Riano-Pachon D.M."/>
            <person name="Di Stilio V.S."/>
        </authorList>
    </citation>
    <scope>NUCLEOTIDE SEQUENCE [LARGE SCALE GENOMIC DNA]</scope>
    <source>
        <strain evidence="2">cv. WT478/WT964</strain>
        <tissue evidence="1">Leaves</tissue>
    </source>
</reference>
<keyword evidence="2" id="KW-1185">Reference proteome</keyword>
<organism evidence="1 2">
    <name type="scientific">Thalictrum thalictroides</name>
    <name type="common">Rue-anemone</name>
    <name type="synonym">Anemone thalictroides</name>
    <dbReference type="NCBI Taxonomy" id="46969"/>
    <lineage>
        <taxon>Eukaryota</taxon>
        <taxon>Viridiplantae</taxon>
        <taxon>Streptophyta</taxon>
        <taxon>Embryophyta</taxon>
        <taxon>Tracheophyta</taxon>
        <taxon>Spermatophyta</taxon>
        <taxon>Magnoliopsida</taxon>
        <taxon>Ranunculales</taxon>
        <taxon>Ranunculaceae</taxon>
        <taxon>Thalictroideae</taxon>
        <taxon>Thalictrum</taxon>
    </lineage>
</organism>
<dbReference type="Proteomes" id="UP000554482">
    <property type="component" value="Unassembled WGS sequence"/>
</dbReference>
<gene>
    <name evidence="1" type="ORF">FRX31_027459</name>
</gene>
<proteinExistence type="predicted"/>
<name>A0A7J6VDH5_THATH</name>
<dbReference type="AlphaFoldDB" id="A0A7J6VDH5"/>
<sequence length="62" mass="6946">MDMDQAAAPLSSAGRNVSGFISFQQEQYLDWPHYSKQKTLGLVGLRSRTSAVDELHFELTES</sequence>